<dbReference type="EMBL" id="AP019827">
    <property type="protein sequence ID" value="BBM40293.1"/>
    <property type="molecule type" value="Genomic_DNA"/>
</dbReference>
<keyword evidence="1" id="KW-1133">Transmembrane helix</keyword>
<dbReference type="PANTHER" id="PTHR33507">
    <property type="entry name" value="INNER MEMBRANE PROTEIN YBBJ"/>
    <property type="match status" value="1"/>
</dbReference>
<dbReference type="KEGG" id="lsz:JCM16776_0513"/>
<feature type="transmembrane region" description="Helical" evidence="1">
    <location>
        <begin position="45"/>
        <end position="67"/>
    </location>
</feature>
<gene>
    <name evidence="2" type="ORF">JCM16776_0513</name>
</gene>
<dbReference type="InterPro" id="IPR012340">
    <property type="entry name" value="NA-bd_OB-fold"/>
</dbReference>
<proteinExistence type="predicted"/>
<dbReference type="Proteomes" id="UP000322617">
    <property type="component" value="Chromosome"/>
</dbReference>
<dbReference type="SUPFAM" id="SSF141322">
    <property type="entry name" value="NfeD domain-like"/>
    <property type="match status" value="1"/>
</dbReference>
<evidence type="ECO:0000256" key="1">
    <source>
        <dbReference type="SAM" id="Phobius"/>
    </source>
</evidence>
<protein>
    <submittedName>
        <fullName evidence="2">Uncharacterized protein</fullName>
    </submittedName>
</protein>
<dbReference type="RefSeq" id="WP_018451532.1">
    <property type="nucleotide sequence ID" value="NZ_AP019827.1"/>
</dbReference>
<evidence type="ECO:0000313" key="2">
    <source>
        <dbReference type="EMBL" id="BBM40293.1"/>
    </source>
</evidence>
<keyword evidence="1" id="KW-0812">Transmembrane</keyword>
<dbReference type="STRING" id="1122172.GCA_000373045_01921"/>
<accession>A0A510JRM1</accession>
<dbReference type="GO" id="GO:0005886">
    <property type="term" value="C:plasma membrane"/>
    <property type="evidence" value="ECO:0007669"/>
    <property type="project" value="TreeGrafter"/>
</dbReference>
<feature type="transmembrane region" description="Helical" evidence="1">
    <location>
        <begin position="12"/>
        <end position="39"/>
    </location>
</feature>
<sequence>MGALFWAILSGITAILEIIIPGLVTIWFALSALIVMFLANFIKDSLIQFLIFAVLSVIFLIFTRPVLRRYIELQRKTNFDASMKGTDVKIEKVVDTKKAEKEYEVKFKGSIWTGISEEILSSGEIVKIKGFKGNKIILEKNK</sequence>
<evidence type="ECO:0000313" key="3">
    <source>
        <dbReference type="Proteomes" id="UP000322617"/>
    </source>
</evidence>
<dbReference type="OrthoDB" id="95615at2"/>
<dbReference type="Gene3D" id="2.40.50.140">
    <property type="entry name" value="Nucleic acid-binding proteins"/>
    <property type="match status" value="1"/>
</dbReference>
<keyword evidence="3" id="KW-1185">Reference proteome</keyword>
<dbReference type="InterPro" id="IPR052165">
    <property type="entry name" value="Membrane_assoc_protease"/>
</dbReference>
<dbReference type="AlphaFoldDB" id="A0A510JRM1"/>
<reference evidence="2 3" key="1">
    <citation type="submission" date="2019-07" db="EMBL/GenBank/DDBJ databases">
        <title>Complete Genome Sequence of Leptotrichia shahii Strain JCM 16776.</title>
        <authorList>
            <person name="Watanabe S."/>
            <person name="Cui L."/>
        </authorList>
    </citation>
    <scope>NUCLEOTIDE SEQUENCE [LARGE SCALE GENOMIC DNA]</scope>
    <source>
        <strain evidence="2 3">JCM16776</strain>
    </source>
</reference>
<organism evidence="2 3">
    <name type="scientific">Leptotrichia shahii</name>
    <dbReference type="NCBI Taxonomy" id="157691"/>
    <lineage>
        <taxon>Bacteria</taxon>
        <taxon>Fusobacteriati</taxon>
        <taxon>Fusobacteriota</taxon>
        <taxon>Fusobacteriia</taxon>
        <taxon>Fusobacteriales</taxon>
        <taxon>Leptotrichiaceae</taxon>
        <taxon>Leptotrichia</taxon>
    </lineage>
</organism>
<dbReference type="PANTHER" id="PTHR33507:SF3">
    <property type="entry name" value="INNER MEMBRANE PROTEIN YBBJ"/>
    <property type="match status" value="1"/>
</dbReference>
<keyword evidence="1" id="KW-0472">Membrane</keyword>
<name>A0A510JRM1_9FUSO</name>